<accession>A0A068QM09</accession>
<dbReference type="EMBL" id="FO704550">
    <property type="protein sequence ID" value="CDG15832.1"/>
    <property type="molecule type" value="Genomic_DNA"/>
</dbReference>
<evidence type="ECO:0000313" key="1">
    <source>
        <dbReference type="EMBL" id="CDG15832.1"/>
    </source>
</evidence>
<evidence type="ECO:0000313" key="2">
    <source>
        <dbReference type="Proteomes" id="UP000032721"/>
    </source>
</evidence>
<name>A0A068QM09_9GAMM</name>
<proteinExistence type="predicted"/>
<reference evidence="1 2" key="1">
    <citation type="submission" date="2013-07" db="EMBL/GenBank/DDBJ databases">
        <authorList>
            <person name="Genoscope - CEA"/>
        </authorList>
    </citation>
    <scope>NUCLEOTIDE SEQUENCE [LARGE SCALE GENOMIC DNA]</scope>
    <source>
        <strain evidence="2">FRM16 / DSM 17909</strain>
    </source>
</reference>
<protein>
    <submittedName>
        <fullName evidence="1">Uncharacterized protein</fullName>
    </submittedName>
</protein>
<dbReference type="Proteomes" id="UP000032721">
    <property type="component" value="Chromosome"/>
</dbReference>
<dbReference type="KEGG" id="xdo:XDD1_0121"/>
<sequence length="40" mass="4782">MMKKSSPARFVRLAQRFANLSFWLPKQARFSTQYFLVIES</sequence>
<dbReference type="HOGENOM" id="CLU_3298812_0_0_6"/>
<dbReference type="AlphaFoldDB" id="A0A068QM09"/>
<gene>
    <name evidence="1" type="ORF">XDD1_0121</name>
</gene>
<organism evidence="1 2">
    <name type="scientific">Xenorhabdus doucetiae</name>
    <dbReference type="NCBI Taxonomy" id="351671"/>
    <lineage>
        <taxon>Bacteria</taxon>
        <taxon>Pseudomonadati</taxon>
        <taxon>Pseudomonadota</taxon>
        <taxon>Gammaproteobacteria</taxon>
        <taxon>Enterobacterales</taxon>
        <taxon>Morganellaceae</taxon>
        <taxon>Xenorhabdus</taxon>
    </lineage>
</organism>